<organism evidence="7 8">
    <name type="scientific">Helianthus annuus</name>
    <name type="common">Common sunflower</name>
    <dbReference type="NCBI Taxonomy" id="4232"/>
    <lineage>
        <taxon>Eukaryota</taxon>
        <taxon>Viridiplantae</taxon>
        <taxon>Streptophyta</taxon>
        <taxon>Embryophyta</taxon>
        <taxon>Tracheophyta</taxon>
        <taxon>Spermatophyta</taxon>
        <taxon>Magnoliopsida</taxon>
        <taxon>eudicotyledons</taxon>
        <taxon>Gunneridae</taxon>
        <taxon>Pentapetalae</taxon>
        <taxon>asterids</taxon>
        <taxon>campanulids</taxon>
        <taxon>Asterales</taxon>
        <taxon>Asteraceae</taxon>
        <taxon>Asteroideae</taxon>
        <taxon>Heliantheae alliance</taxon>
        <taxon>Heliantheae</taxon>
        <taxon>Helianthus</taxon>
    </lineage>
</organism>
<dbReference type="AlphaFoldDB" id="A0A251V9T0"/>
<reference evidence="7" key="2">
    <citation type="submission" date="2017-02" db="EMBL/GenBank/DDBJ databases">
        <title>Sunflower complete genome.</title>
        <authorList>
            <person name="Langlade N."/>
            <person name="Munos S."/>
        </authorList>
    </citation>
    <scope>NUCLEOTIDE SEQUENCE [LARGE SCALE GENOMIC DNA]</scope>
    <source>
        <tissue evidence="7">Leaves</tissue>
    </source>
</reference>
<evidence type="ECO:0000313" key="7">
    <source>
        <dbReference type="EMBL" id="OTG32370.1"/>
    </source>
</evidence>
<protein>
    <submittedName>
        <fullName evidence="7">Putative zinc finger, RING/FYVE/PHD-type</fullName>
    </submittedName>
    <submittedName>
        <fullName evidence="6">Transcription factor C2H2 family</fullName>
    </submittedName>
</protein>
<dbReference type="Pfam" id="PF13639">
    <property type="entry name" value="zf-RING_2"/>
    <property type="match status" value="1"/>
</dbReference>
<dbReference type="PANTHER" id="PTHR45969">
    <property type="entry name" value="RING ZINC FINGER PROTEIN-RELATED"/>
    <property type="match status" value="1"/>
</dbReference>
<accession>A0A251V9T0</accession>
<keyword evidence="2 4" id="KW-0863">Zinc-finger</keyword>
<dbReference type="GO" id="GO:0061630">
    <property type="term" value="F:ubiquitin protein ligase activity"/>
    <property type="evidence" value="ECO:0000318"/>
    <property type="project" value="GO_Central"/>
</dbReference>
<feature type="domain" description="RING-type" evidence="5">
    <location>
        <begin position="104"/>
        <end position="147"/>
    </location>
</feature>
<gene>
    <name evidence="7" type="ORF">HannXRQ_Chr03g0085901</name>
    <name evidence="6" type="ORF">HanXRQr2_Chr03g0127811</name>
</gene>
<reference evidence="6" key="3">
    <citation type="submission" date="2020-06" db="EMBL/GenBank/DDBJ databases">
        <title>Helianthus annuus Genome sequencing and assembly Release 2.</title>
        <authorList>
            <person name="Gouzy J."/>
            <person name="Langlade N."/>
            <person name="Munos S."/>
        </authorList>
    </citation>
    <scope>NUCLEOTIDE SEQUENCE</scope>
    <source>
        <tissue evidence="6">Leaves</tissue>
    </source>
</reference>
<dbReference type="SMART" id="SM00184">
    <property type="entry name" value="RING"/>
    <property type="match status" value="1"/>
</dbReference>
<dbReference type="EMBL" id="CM007892">
    <property type="protein sequence ID" value="OTG32370.1"/>
    <property type="molecule type" value="Genomic_DNA"/>
</dbReference>
<dbReference type="Gramene" id="mRNA:HanXRQr2_Chr03g0127811">
    <property type="protein sequence ID" value="CDS:HanXRQr2_Chr03g0127811.1"/>
    <property type="gene ID" value="HanXRQr2_Chr03g0127811"/>
</dbReference>
<dbReference type="Gene3D" id="3.30.40.10">
    <property type="entry name" value="Zinc/RING finger domain, C3HC4 (zinc finger)"/>
    <property type="match status" value="1"/>
</dbReference>
<keyword evidence="1" id="KW-0479">Metal-binding</keyword>
<name>A0A251V9T0_HELAN</name>
<proteinExistence type="predicted"/>
<dbReference type="InParanoid" id="A0A251V9T0"/>
<evidence type="ECO:0000256" key="4">
    <source>
        <dbReference type="PROSITE-ProRule" id="PRU00175"/>
    </source>
</evidence>
<evidence type="ECO:0000256" key="1">
    <source>
        <dbReference type="ARBA" id="ARBA00022723"/>
    </source>
</evidence>
<dbReference type="GO" id="GO:0016567">
    <property type="term" value="P:protein ubiquitination"/>
    <property type="evidence" value="ECO:0000318"/>
    <property type="project" value="GO_Central"/>
</dbReference>
<dbReference type="GO" id="GO:0008270">
    <property type="term" value="F:zinc ion binding"/>
    <property type="evidence" value="ECO:0007669"/>
    <property type="project" value="UniProtKB-KW"/>
</dbReference>
<keyword evidence="8" id="KW-1185">Reference proteome</keyword>
<evidence type="ECO:0000313" key="8">
    <source>
        <dbReference type="Proteomes" id="UP000215914"/>
    </source>
</evidence>
<dbReference type="PANTHER" id="PTHR45969:SF81">
    <property type="entry name" value="OS08G0157400 PROTEIN"/>
    <property type="match status" value="1"/>
</dbReference>
<evidence type="ECO:0000259" key="5">
    <source>
        <dbReference type="PROSITE" id="PS50089"/>
    </source>
</evidence>
<sequence length="176" mass="18985">MGMGIQVLYLAIKIPQYLTITMISNIVSHLVSLMFAALGLFKSPPDPDDMSSSTANYILILDGASPSLLPVPVHVITAAIKNKVPVVPYDDFVGRYGGPDEPVCTVCFECIDGCDLIREIVNCKHVFHRECLDKWVDVGQVNCPLCRSMLLPPKKLLSAAGSGVPETALSDVAPVM</sequence>
<dbReference type="OrthoDB" id="8062037at2759"/>
<keyword evidence="3" id="KW-0862">Zinc</keyword>
<dbReference type="InterPro" id="IPR001841">
    <property type="entry name" value="Znf_RING"/>
</dbReference>
<dbReference type="SUPFAM" id="SSF57850">
    <property type="entry name" value="RING/U-box"/>
    <property type="match status" value="1"/>
</dbReference>
<dbReference type="InterPro" id="IPR013083">
    <property type="entry name" value="Znf_RING/FYVE/PHD"/>
</dbReference>
<evidence type="ECO:0000313" key="6">
    <source>
        <dbReference type="EMBL" id="KAF5815860.1"/>
    </source>
</evidence>
<evidence type="ECO:0000256" key="3">
    <source>
        <dbReference type="ARBA" id="ARBA00022833"/>
    </source>
</evidence>
<reference evidence="6 8" key="1">
    <citation type="journal article" date="2017" name="Nature">
        <title>The sunflower genome provides insights into oil metabolism, flowering and Asterid evolution.</title>
        <authorList>
            <person name="Badouin H."/>
            <person name="Gouzy J."/>
            <person name="Grassa C.J."/>
            <person name="Murat F."/>
            <person name="Staton S.E."/>
            <person name="Cottret L."/>
            <person name="Lelandais-Briere C."/>
            <person name="Owens G.L."/>
            <person name="Carrere S."/>
            <person name="Mayjonade B."/>
            <person name="Legrand L."/>
            <person name="Gill N."/>
            <person name="Kane N.C."/>
            <person name="Bowers J.E."/>
            <person name="Hubner S."/>
            <person name="Bellec A."/>
            <person name="Berard A."/>
            <person name="Berges H."/>
            <person name="Blanchet N."/>
            <person name="Boniface M.C."/>
            <person name="Brunel D."/>
            <person name="Catrice O."/>
            <person name="Chaidir N."/>
            <person name="Claudel C."/>
            <person name="Donnadieu C."/>
            <person name="Faraut T."/>
            <person name="Fievet G."/>
            <person name="Helmstetter N."/>
            <person name="King M."/>
            <person name="Knapp S.J."/>
            <person name="Lai Z."/>
            <person name="Le Paslier M.C."/>
            <person name="Lippi Y."/>
            <person name="Lorenzon L."/>
            <person name="Mandel J.R."/>
            <person name="Marage G."/>
            <person name="Marchand G."/>
            <person name="Marquand E."/>
            <person name="Bret-Mestries E."/>
            <person name="Morien E."/>
            <person name="Nambeesan S."/>
            <person name="Nguyen T."/>
            <person name="Pegot-Espagnet P."/>
            <person name="Pouilly N."/>
            <person name="Raftis F."/>
            <person name="Sallet E."/>
            <person name="Schiex T."/>
            <person name="Thomas J."/>
            <person name="Vandecasteele C."/>
            <person name="Vares D."/>
            <person name="Vear F."/>
            <person name="Vautrin S."/>
            <person name="Crespi M."/>
            <person name="Mangin B."/>
            <person name="Burke J.M."/>
            <person name="Salse J."/>
            <person name="Munos S."/>
            <person name="Vincourt P."/>
            <person name="Rieseberg L.H."/>
            <person name="Langlade N.B."/>
        </authorList>
    </citation>
    <scope>NUCLEOTIDE SEQUENCE [LARGE SCALE GENOMIC DNA]</scope>
    <source>
        <strain evidence="8">cv. SF193</strain>
        <tissue evidence="6">Leaves</tissue>
    </source>
</reference>
<evidence type="ECO:0000256" key="2">
    <source>
        <dbReference type="ARBA" id="ARBA00022771"/>
    </source>
</evidence>
<dbReference type="OMA" id="QYLTITM"/>
<dbReference type="PROSITE" id="PS50089">
    <property type="entry name" value="ZF_RING_2"/>
    <property type="match status" value="1"/>
</dbReference>
<dbReference type="Proteomes" id="UP000215914">
    <property type="component" value="Chromosome 3"/>
</dbReference>
<dbReference type="EMBL" id="MNCJ02000318">
    <property type="protein sequence ID" value="KAF5815860.1"/>
    <property type="molecule type" value="Genomic_DNA"/>
</dbReference>